<dbReference type="AlphaFoldDB" id="A0A2H3J6G1"/>
<reference evidence="2 3" key="1">
    <citation type="journal article" date="2012" name="Science">
        <title>The Paleozoic origin of enzymatic lignin decomposition reconstructed from 31 fungal genomes.</title>
        <authorList>
            <person name="Floudas D."/>
            <person name="Binder M."/>
            <person name="Riley R."/>
            <person name="Barry K."/>
            <person name="Blanchette R.A."/>
            <person name="Henrissat B."/>
            <person name="Martinez A.T."/>
            <person name="Otillar R."/>
            <person name="Spatafora J.W."/>
            <person name="Yadav J.S."/>
            <person name="Aerts A."/>
            <person name="Benoit I."/>
            <person name="Boyd A."/>
            <person name="Carlson A."/>
            <person name="Copeland A."/>
            <person name="Coutinho P.M."/>
            <person name="de Vries R.P."/>
            <person name="Ferreira P."/>
            <person name="Findley K."/>
            <person name="Foster B."/>
            <person name="Gaskell J."/>
            <person name="Glotzer D."/>
            <person name="Gorecki P."/>
            <person name="Heitman J."/>
            <person name="Hesse C."/>
            <person name="Hori C."/>
            <person name="Igarashi K."/>
            <person name="Jurgens J.A."/>
            <person name="Kallen N."/>
            <person name="Kersten P."/>
            <person name="Kohler A."/>
            <person name="Kuees U."/>
            <person name="Kumar T.K.A."/>
            <person name="Kuo A."/>
            <person name="LaButti K."/>
            <person name="Larrondo L.F."/>
            <person name="Lindquist E."/>
            <person name="Ling A."/>
            <person name="Lombard V."/>
            <person name="Lucas S."/>
            <person name="Lundell T."/>
            <person name="Martin R."/>
            <person name="McLaughlin D.J."/>
            <person name="Morgenstern I."/>
            <person name="Morin E."/>
            <person name="Murat C."/>
            <person name="Nagy L.G."/>
            <person name="Nolan M."/>
            <person name="Ohm R.A."/>
            <person name="Patyshakuliyeva A."/>
            <person name="Rokas A."/>
            <person name="Ruiz-Duenas F.J."/>
            <person name="Sabat G."/>
            <person name="Salamov A."/>
            <person name="Samejima M."/>
            <person name="Schmutz J."/>
            <person name="Slot J.C."/>
            <person name="St John F."/>
            <person name="Stenlid J."/>
            <person name="Sun H."/>
            <person name="Sun S."/>
            <person name="Syed K."/>
            <person name="Tsang A."/>
            <person name="Wiebenga A."/>
            <person name="Young D."/>
            <person name="Pisabarro A."/>
            <person name="Eastwood D.C."/>
            <person name="Martin F."/>
            <person name="Cullen D."/>
            <person name="Grigoriev I.V."/>
            <person name="Hibbett D.S."/>
        </authorList>
    </citation>
    <scope>NUCLEOTIDE SEQUENCE [LARGE SCALE GENOMIC DNA]</scope>
    <source>
        <strain evidence="2 3">MD-104</strain>
    </source>
</reference>
<accession>A0A2H3J6G1</accession>
<evidence type="ECO:0000256" key="1">
    <source>
        <dbReference type="SAM" id="MobiDB-lite"/>
    </source>
</evidence>
<gene>
    <name evidence="2" type="ORF">WOLCODRAFT_21002</name>
</gene>
<proteinExistence type="predicted"/>
<sequence length="189" mass="20221">MTSMPKMNATTNKKLALAAKASAATAKNTDTKKTSETTKATESKKKHKNQDEDKNQSPPSKHHKDENAQSRENQLMHLAYACPANHITRADLSKHVVELDNGRHLSGSTATADAYMHPEDGTISNSEMYPPPMNVVGTSASISSHAAAPAAGVLSLQNAASLVSNCGTMTRDHSEVLTDDHDSFANPWA</sequence>
<evidence type="ECO:0000313" key="2">
    <source>
        <dbReference type="EMBL" id="PCH37245.1"/>
    </source>
</evidence>
<feature type="compositionally biased region" description="Low complexity" evidence="1">
    <location>
        <begin position="9"/>
        <end position="28"/>
    </location>
</feature>
<organism evidence="2 3">
    <name type="scientific">Wolfiporia cocos (strain MD-104)</name>
    <name type="common">Brown rot fungus</name>
    <dbReference type="NCBI Taxonomy" id="742152"/>
    <lineage>
        <taxon>Eukaryota</taxon>
        <taxon>Fungi</taxon>
        <taxon>Dikarya</taxon>
        <taxon>Basidiomycota</taxon>
        <taxon>Agaricomycotina</taxon>
        <taxon>Agaricomycetes</taxon>
        <taxon>Polyporales</taxon>
        <taxon>Phaeolaceae</taxon>
        <taxon>Wolfiporia</taxon>
    </lineage>
</organism>
<protein>
    <submittedName>
        <fullName evidence="2">Uncharacterized protein</fullName>
    </submittedName>
</protein>
<feature type="compositionally biased region" description="Basic and acidic residues" evidence="1">
    <location>
        <begin position="29"/>
        <end position="55"/>
    </location>
</feature>
<dbReference type="Proteomes" id="UP000218811">
    <property type="component" value="Unassembled WGS sequence"/>
</dbReference>
<name>A0A2H3J6G1_WOLCO</name>
<keyword evidence="3" id="KW-1185">Reference proteome</keyword>
<evidence type="ECO:0000313" key="3">
    <source>
        <dbReference type="Proteomes" id="UP000218811"/>
    </source>
</evidence>
<feature type="region of interest" description="Disordered" evidence="1">
    <location>
        <begin position="1"/>
        <end position="69"/>
    </location>
</feature>
<dbReference type="EMBL" id="KB467920">
    <property type="protein sequence ID" value="PCH37245.1"/>
    <property type="molecule type" value="Genomic_DNA"/>
</dbReference>